<gene>
    <name evidence="1" type="ORF">Pint_31376</name>
</gene>
<protein>
    <submittedName>
        <fullName evidence="1">Uncharacterized protein</fullName>
    </submittedName>
</protein>
<accession>A0ACC0XP49</accession>
<keyword evidence="2" id="KW-1185">Reference proteome</keyword>
<evidence type="ECO:0000313" key="2">
    <source>
        <dbReference type="Proteomes" id="UP001163603"/>
    </source>
</evidence>
<reference evidence="2" key="1">
    <citation type="journal article" date="2023" name="G3 (Bethesda)">
        <title>Genome assembly and association tests identify interacting loci associated with vigor, precocity, and sex in interspecific pistachio rootstocks.</title>
        <authorList>
            <person name="Palmer W."/>
            <person name="Jacygrad E."/>
            <person name="Sagayaradj S."/>
            <person name="Cavanaugh K."/>
            <person name="Han R."/>
            <person name="Bertier L."/>
            <person name="Beede B."/>
            <person name="Kafkas S."/>
            <person name="Golino D."/>
            <person name="Preece J."/>
            <person name="Michelmore R."/>
        </authorList>
    </citation>
    <scope>NUCLEOTIDE SEQUENCE [LARGE SCALE GENOMIC DNA]</scope>
</reference>
<comment type="caution">
    <text evidence="1">The sequence shown here is derived from an EMBL/GenBank/DDBJ whole genome shotgun (WGS) entry which is preliminary data.</text>
</comment>
<dbReference type="EMBL" id="CM047746">
    <property type="protein sequence ID" value="KAJ0020748.1"/>
    <property type="molecule type" value="Genomic_DNA"/>
</dbReference>
<name>A0ACC0XP49_9ROSI</name>
<sequence>MKNKNTVGCIYYRVLSSVSIPSNIIYYKSLQHLDLSFNNISGQIPISLFNLSSLAYLFLGNNKLNGTLLAEKGPRLLNIDVSNNNLSSSLPSWIQQQNLPFNLVANNFNLESSNSSSVLPYGLNCLQRNFPCNRGFGICKYNFSIS</sequence>
<dbReference type="Proteomes" id="UP001163603">
    <property type="component" value="Chromosome 11"/>
</dbReference>
<organism evidence="1 2">
    <name type="scientific">Pistacia integerrima</name>
    <dbReference type="NCBI Taxonomy" id="434235"/>
    <lineage>
        <taxon>Eukaryota</taxon>
        <taxon>Viridiplantae</taxon>
        <taxon>Streptophyta</taxon>
        <taxon>Embryophyta</taxon>
        <taxon>Tracheophyta</taxon>
        <taxon>Spermatophyta</taxon>
        <taxon>Magnoliopsida</taxon>
        <taxon>eudicotyledons</taxon>
        <taxon>Gunneridae</taxon>
        <taxon>Pentapetalae</taxon>
        <taxon>rosids</taxon>
        <taxon>malvids</taxon>
        <taxon>Sapindales</taxon>
        <taxon>Anacardiaceae</taxon>
        <taxon>Pistacia</taxon>
    </lineage>
</organism>
<evidence type="ECO:0000313" key="1">
    <source>
        <dbReference type="EMBL" id="KAJ0020748.1"/>
    </source>
</evidence>
<proteinExistence type="predicted"/>